<dbReference type="AlphaFoldDB" id="A0AAD2E4N0"/>
<protein>
    <recommendedName>
        <fullName evidence="4">C2 NT-type domain-containing protein</fullName>
    </recommendedName>
</protein>
<keyword evidence="3" id="KW-1185">Reference proteome</keyword>
<reference evidence="2" key="1">
    <citation type="submission" date="2023-05" db="EMBL/GenBank/DDBJ databases">
        <authorList>
            <person name="Huff M."/>
        </authorList>
    </citation>
    <scope>NUCLEOTIDE SEQUENCE</scope>
</reference>
<feature type="region of interest" description="Disordered" evidence="1">
    <location>
        <begin position="270"/>
        <end position="341"/>
    </location>
</feature>
<dbReference type="PANTHER" id="PTHR33414">
    <property type="entry name" value="PROTEIN PLASTID MOVEMENT IMPAIRED 1-RELATED 1"/>
    <property type="match status" value="1"/>
</dbReference>
<evidence type="ECO:0000256" key="1">
    <source>
        <dbReference type="SAM" id="MobiDB-lite"/>
    </source>
</evidence>
<dbReference type="EMBL" id="OU503050">
    <property type="protein sequence ID" value="CAI9777129.1"/>
    <property type="molecule type" value="Genomic_DNA"/>
</dbReference>
<name>A0AAD2E4N0_9LAMI</name>
<feature type="compositionally biased region" description="Polar residues" evidence="1">
    <location>
        <begin position="271"/>
        <end position="288"/>
    </location>
</feature>
<feature type="compositionally biased region" description="Polar residues" evidence="1">
    <location>
        <begin position="313"/>
        <end position="323"/>
    </location>
</feature>
<organism evidence="2 3">
    <name type="scientific">Fraxinus pennsylvanica</name>
    <dbReference type="NCBI Taxonomy" id="56036"/>
    <lineage>
        <taxon>Eukaryota</taxon>
        <taxon>Viridiplantae</taxon>
        <taxon>Streptophyta</taxon>
        <taxon>Embryophyta</taxon>
        <taxon>Tracheophyta</taxon>
        <taxon>Spermatophyta</taxon>
        <taxon>Magnoliopsida</taxon>
        <taxon>eudicotyledons</taxon>
        <taxon>Gunneridae</taxon>
        <taxon>Pentapetalae</taxon>
        <taxon>asterids</taxon>
        <taxon>lamiids</taxon>
        <taxon>Lamiales</taxon>
        <taxon>Oleaceae</taxon>
        <taxon>Oleeae</taxon>
        <taxon>Fraxinus</taxon>
    </lineage>
</organism>
<gene>
    <name evidence="2" type="ORF">FPE_LOCUS24559</name>
</gene>
<evidence type="ECO:0008006" key="4">
    <source>
        <dbReference type="Google" id="ProtNLM"/>
    </source>
</evidence>
<accession>A0AAD2E4N0</accession>
<proteinExistence type="predicted"/>
<sequence>MLFSPINFRLTKHQLRPKGLSNFSLHPSLSSLWQLTITAEEIRILSYCKNSKHLVSPSTSPTFLVLSEELPLALPRSAIPHISSTDEIGTEKVQRLNPKPKLRRMSLSLWRSRPKRDVEDEQRERSMVSTKKETKKLVDESATSEKKGIWKWKSIRALSHIGMLKRSCLFSVEVVTVHDLPASMNGLHLSVCVRKKESKDGGDQTMPSRVSQGAADFEETIHKESIEKSFEGARIRQWDTTFNLSGKAKGGELVLKLGFQIMEKDGGIGIYSQSDGQKSGKNSNSSPSIARRHSKSSFSVPSPRLTSRAEAWTPSQKGVTSDLQGIDDLNLDEPAPAPSTS</sequence>
<dbReference type="PANTHER" id="PTHR33414:SF2">
    <property type="entry name" value="PROTEIN PLASTID MOVEMENT IMPAIRED 1"/>
    <property type="match status" value="1"/>
</dbReference>
<feature type="compositionally biased region" description="Basic and acidic residues" evidence="1">
    <location>
        <begin position="115"/>
        <end position="139"/>
    </location>
</feature>
<dbReference type="InterPro" id="IPR039614">
    <property type="entry name" value="PMI1-like"/>
</dbReference>
<evidence type="ECO:0000313" key="3">
    <source>
        <dbReference type="Proteomes" id="UP000834106"/>
    </source>
</evidence>
<dbReference type="Proteomes" id="UP000834106">
    <property type="component" value="Chromosome 15"/>
</dbReference>
<evidence type="ECO:0000313" key="2">
    <source>
        <dbReference type="EMBL" id="CAI9777129.1"/>
    </source>
</evidence>
<feature type="region of interest" description="Disordered" evidence="1">
    <location>
        <begin position="113"/>
        <end position="139"/>
    </location>
</feature>